<evidence type="ECO:0000313" key="6">
    <source>
        <dbReference type="EMBL" id="MBY8885279.1"/>
    </source>
</evidence>
<dbReference type="SUPFAM" id="SSF47336">
    <property type="entry name" value="ACP-like"/>
    <property type="match status" value="1"/>
</dbReference>
<dbReference type="InterPro" id="IPR020806">
    <property type="entry name" value="PKS_PP-bd"/>
</dbReference>
<dbReference type="InterPro" id="IPR006162">
    <property type="entry name" value="Ppantetheine_attach_site"/>
</dbReference>
<feature type="transmembrane region" description="Helical" evidence="4">
    <location>
        <begin position="1183"/>
        <end position="1209"/>
    </location>
</feature>
<evidence type="ECO:0000256" key="4">
    <source>
        <dbReference type="SAM" id="Phobius"/>
    </source>
</evidence>
<feature type="transmembrane region" description="Helical" evidence="4">
    <location>
        <begin position="674"/>
        <end position="700"/>
    </location>
</feature>
<dbReference type="InterPro" id="IPR020845">
    <property type="entry name" value="AMP-binding_CS"/>
</dbReference>
<evidence type="ECO:0000256" key="1">
    <source>
        <dbReference type="ARBA" id="ARBA00022450"/>
    </source>
</evidence>
<feature type="transmembrane region" description="Helical" evidence="4">
    <location>
        <begin position="1151"/>
        <end position="1171"/>
    </location>
</feature>
<dbReference type="Gene3D" id="1.10.1200.10">
    <property type="entry name" value="ACP-like"/>
    <property type="match status" value="1"/>
</dbReference>
<dbReference type="NCBIfam" id="TIGR02353">
    <property type="entry name" value="NRPS_term_dom"/>
    <property type="match status" value="1"/>
</dbReference>
<evidence type="ECO:0000313" key="7">
    <source>
        <dbReference type="Proteomes" id="UP001198565"/>
    </source>
</evidence>
<keyword evidence="4" id="KW-0472">Membrane</keyword>
<dbReference type="Gene3D" id="3.40.50.12780">
    <property type="entry name" value="N-terminal domain of ligase-like"/>
    <property type="match status" value="1"/>
</dbReference>
<accession>A0ABS7QQ11</accession>
<name>A0ABS7QQ11_9ACTN</name>
<dbReference type="InterPro" id="IPR036736">
    <property type="entry name" value="ACP-like_sf"/>
</dbReference>
<feature type="region of interest" description="Disordered" evidence="3">
    <location>
        <begin position="208"/>
        <end position="230"/>
    </location>
</feature>
<dbReference type="Pfam" id="PF00501">
    <property type="entry name" value="AMP-binding"/>
    <property type="match status" value="1"/>
</dbReference>
<keyword evidence="1" id="KW-0596">Phosphopantetheine</keyword>
<evidence type="ECO:0000259" key="5">
    <source>
        <dbReference type="PROSITE" id="PS50075"/>
    </source>
</evidence>
<dbReference type="NCBIfam" id="TIGR01733">
    <property type="entry name" value="AA-adenyl-dom"/>
    <property type="match status" value="1"/>
</dbReference>
<dbReference type="PANTHER" id="PTHR45527:SF1">
    <property type="entry name" value="FATTY ACID SYNTHASE"/>
    <property type="match status" value="1"/>
</dbReference>
<proteinExistence type="predicted"/>
<dbReference type="Pfam" id="PF00550">
    <property type="entry name" value="PP-binding"/>
    <property type="match status" value="1"/>
</dbReference>
<dbReference type="InterPro" id="IPR011004">
    <property type="entry name" value="Trimer_LpxA-like_sf"/>
</dbReference>
<gene>
    <name evidence="6" type="ORF">K7472_10525</name>
</gene>
<dbReference type="Proteomes" id="UP001198565">
    <property type="component" value="Unassembled WGS sequence"/>
</dbReference>
<feature type="region of interest" description="Disordered" evidence="3">
    <location>
        <begin position="1"/>
        <end position="82"/>
    </location>
</feature>
<dbReference type="InterPro" id="IPR042099">
    <property type="entry name" value="ANL_N_sf"/>
</dbReference>
<dbReference type="PROSITE" id="PS00455">
    <property type="entry name" value="AMP_BINDING"/>
    <property type="match status" value="1"/>
</dbReference>
<feature type="domain" description="Carrier" evidence="5">
    <location>
        <begin position="585"/>
        <end position="658"/>
    </location>
</feature>
<feature type="transmembrane region" description="Helical" evidence="4">
    <location>
        <begin position="912"/>
        <end position="936"/>
    </location>
</feature>
<feature type="transmembrane region" description="Helical" evidence="4">
    <location>
        <begin position="948"/>
        <end position="972"/>
    </location>
</feature>
<feature type="compositionally biased region" description="Low complexity" evidence="3">
    <location>
        <begin position="24"/>
        <end position="39"/>
    </location>
</feature>
<dbReference type="InterPro" id="IPR010071">
    <property type="entry name" value="AA_adenyl_dom"/>
</dbReference>
<dbReference type="PROSITE" id="PS00012">
    <property type="entry name" value="PHOSPHOPANTETHEINE"/>
    <property type="match status" value="1"/>
</dbReference>
<keyword evidence="2" id="KW-0597">Phosphoprotein</keyword>
<comment type="caution">
    <text evidence="6">The sequence shown here is derived from an EMBL/GenBank/DDBJ whole genome shotgun (WGS) entry which is preliminary data.</text>
</comment>
<protein>
    <submittedName>
        <fullName evidence="6">Amino acid adenylation domain-containing protein</fullName>
    </submittedName>
</protein>
<dbReference type="CDD" id="cd05930">
    <property type="entry name" value="A_NRPS"/>
    <property type="match status" value="1"/>
</dbReference>
<dbReference type="SMART" id="SM00823">
    <property type="entry name" value="PKS_PP"/>
    <property type="match status" value="1"/>
</dbReference>
<dbReference type="SUPFAM" id="SSF56801">
    <property type="entry name" value="Acetyl-CoA synthetase-like"/>
    <property type="match status" value="1"/>
</dbReference>
<evidence type="ECO:0000256" key="2">
    <source>
        <dbReference type="ARBA" id="ARBA00022553"/>
    </source>
</evidence>
<sequence>MSLTTSPRYPGTPGAERPRRITDTAPSSTAAAAGSSASTPPAPAPQTPASAPAPAPQPLAPQAPAPQAPAPQTTPPVHAPHTAGHALWPARQAAPVRTLVDVLEETARRHPTAAALDVDGVVLDYRTLLQQVADLADHLRGLGVGTGDRVGIRVPSGTSDLYVAVLAVLWAGAAYVPVDADDPDERAATIWSEAAVCAVIGAEQAVRLRPGSPPRGRADGTAPRPGPDDDAWIIFTSGTTGRPKGVAVSHRSAAAFVDAEARLFLRDRPLGPGDRVLAGLSVGFDASCEEMWLAWRHGGCLVPAPRSLVRAGTDLGPWLVERRITVISTVPTLVALWPAGALDAVRLLIVGGEACPPELVDRLAGGREMWNTYGPTETTVVACAALLAPGEPVRIGAPLDGWALAVVDGEGRPVPWGGTGELVIAGAGTARYLDSAKDAEKFAAHSALPYDRAYRSGDLVRAEREGLVFAGRADEQVKIAGRRVELGEIDAALASLTGVRAAAAAVRRTPAGGQLLVGYVVLDRGPDGGPVDFDASAAREELLGRLPQPLVPMLAVVDDLPTRTSGKVDRAALPWPLEHDGGTSAALEGTAAWLAGHWHDLLGLPVEADSDFFALGGNSVAAAKLVATLRERHPEVSVADVYRHPRLDALAARLDSFGERAQVRREIRPVPRRAGVVQSLVLLVLFTVTGLRWLVALAAVDDLVGLPWAPHVSWWAVGAGWLALYSLPARLGIGVGWARLLTRGLRPGTYARGGSEHLRLWAAERIVATFGVSEVLGTPWAPVYARALGCAVGDSVDLHTMPPVTGMAELGDGCVVESEADLSGWWIDGDLLRLGGVHVGEGARVAARSTLMPGAAVMAGAEVLPGACVGSVVPTGQRWTGSPARPAGPGEPDTWPATRPVKLAKSRVRYGLSLLALNVTPLLSVVPALVVLYLVSRDDGSLRPLLVTLLWAAAPLTLLTMVCYAGLLAGAIRLAGGGLRPGVHRADGTEAWCAWLTLRLTGAARGALFPLYASLFTPVWLRLLGARVGRRAEVSTALGLPSLMTVEDGAFLADDTLVAPYEIRGGWIRLGASRVGRRSFVGNSGIVGPGRDLPDGSLVGVLSDAPAQAEPGSSWLGRPGVSVTRAPDAGDPERTYRPARRLVVARAAVELCRFLPLLCTAVLGDLLFVAVQRIVDVDGWTAAGALTGALLLAAGVVACLLTTAAKWLLVGRFRQAQHPLWSSFVWRNELYDTFVEELAMPWLGGAITGTPWLNVWLRTLGARIGRGVWCESHWLPETDLVSLGDGVTVNRGCVLQTHLFHDRLMRVDAVRMEAGATVGPHSIVLPGAAVGRGTVVGAASLVMRGERVPADTRWLGNPIASWPATDDAPHASGSPEHGPASPAMAP</sequence>
<reference evidence="6 7" key="1">
    <citation type="submission" date="2021-08" db="EMBL/GenBank/DDBJ databases">
        <title>Streptomyces sp. PTM05 isolated from lichen.</title>
        <authorList>
            <person name="Somphong A."/>
            <person name="Phongsopitanun W."/>
            <person name="Tanasupawat S."/>
        </authorList>
    </citation>
    <scope>NUCLEOTIDE SEQUENCE [LARGE SCALE GENOMIC DNA]</scope>
    <source>
        <strain evidence="6 7">Ptm05</strain>
    </source>
</reference>
<dbReference type="PANTHER" id="PTHR45527">
    <property type="entry name" value="NONRIBOSOMAL PEPTIDE SYNTHETASE"/>
    <property type="match status" value="1"/>
</dbReference>
<keyword evidence="7" id="KW-1185">Reference proteome</keyword>
<keyword evidence="4" id="KW-0812">Transmembrane</keyword>
<feature type="compositionally biased region" description="Pro residues" evidence="3">
    <location>
        <begin position="40"/>
        <end position="78"/>
    </location>
</feature>
<dbReference type="Gene3D" id="2.160.10.10">
    <property type="entry name" value="Hexapeptide repeat proteins"/>
    <property type="match status" value="2"/>
</dbReference>
<dbReference type="Gene3D" id="3.30.300.30">
    <property type="match status" value="1"/>
</dbReference>
<dbReference type="PROSITE" id="PS50075">
    <property type="entry name" value="CARRIER"/>
    <property type="match status" value="1"/>
</dbReference>
<dbReference type="SUPFAM" id="SSF51161">
    <property type="entry name" value="Trimeric LpxA-like enzymes"/>
    <property type="match status" value="3"/>
</dbReference>
<dbReference type="InterPro" id="IPR012728">
    <property type="entry name" value="Pls/PosA_C"/>
</dbReference>
<dbReference type="InterPro" id="IPR000873">
    <property type="entry name" value="AMP-dep_synth/lig_dom"/>
</dbReference>
<dbReference type="EMBL" id="JAINVZ010000005">
    <property type="protein sequence ID" value="MBY8885279.1"/>
    <property type="molecule type" value="Genomic_DNA"/>
</dbReference>
<organism evidence="6 7">
    <name type="scientific">Streptantibioticus parmotrematis</name>
    <dbReference type="NCBI Taxonomy" id="2873249"/>
    <lineage>
        <taxon>Bacteria</taxon>
        <taxon>Bacillati</taxon>
        <taxon>Actinomycetota</taxon>
        <taxon>Actinomycetes</taxon>
        <taxon>Kitasatosporales</taxon>
        <taxon>Streptomycetaceae</taxon>
        <taxon>Streptantibioticus</taxon>
    </lineage>
</organism>
<feature type="region of interest" description="Disordered" evidence="3">
    <location>
        <begin position="1358"/>
        <end position="1386"/>
    </location>
</feature>
<dbReference type="InterPro" id="IPR009081">
    <property type="entry name" value="PP-bd_ACP"/>
</dbReference>
<evidence type="ECO:0000256" key="3">
    <source>
        <dbReference type="SAM" id="MobiDB-lite"/>
    </source>
</evidence>
<keyword evidence="4" id="KW-1133">Transmembrane helix</keyword>
<feature type="transmembrane region" description="Helical" evidence="4">
    <location>
        <begin position="712"/>
        <end position="733"/>
    </location>
</feature>
<dbReference type="InterPro" id="IPR045851">
    <property type="entry name" value="AMP-bd_C_sf"/>
</dbReference>